<organism evidence="1">
    <name type="scientific">Brugia malayi</name>
    <name type="common">Filarial nematode worm</name>
    <dbReference type="NCBI Taxonomy" id="6279"/>
    <lineage>
        <taxon>Eukaryota</taxon>
        <taxon>Metazoa</taxon>
        <taxon>Ecdysozoa</taxon>
        <taxon>Nematoda</taxon>
        <taxon>Chromadorea</taxon>
        <taxon>Rhabditida</taxon>
        <taxon>Spirurina</taxon>
        <taxon>Spiruromorpha</taxon>
        <taxon>Filarioidea</taxon>
        <taxon>Onchocercidae</taxon>
        <taxon>Brugia</taxon>
    </lineage>
</organism>
<protein>
    <submittedName>
        <fullName evidence="1">Bm11596</fullName>
    </submittedName>
</protein>
<reference evidence="1" key="1">
    <citation type="journal article" date="2007" name="Science">
        <title>Draft genome of the filarial nematode parasite Brugia malayi.</title>
        <authorList>
            <person name="Ghedin E."/>
            <person name="Wang S."/>
            <person name="Spiro D."/>
            <person name="Caler E."/>
            <person name="Zhao Q."/>
            <person name="Crabtree J."/>
            <person name="Allen J.E."/>
            <person name="Delcher A.L."/>
            <person name="Guiliano D.B."/>
            <person name="Miranda-Saavedra D."/>
            <person name="Angiuoli S.V."/>
            <person name="Creasy T."/>
            <person name="Amedeo P."/>
            <person name="Haas B."/>
            <person name="El-Sayed N.M."/>
            <person name="Wortman J.R."/>
            <person name="Feldblyum T."/>
            <person name="Tallon L."/>
            <person name="Schatz M."/>
            <person name="Shumway M."/>
            <person name="Koo H."/>
            <person name="Salzberg S.L."/>
            <person name="Schobel S."/>
            <person name="Pertea M."/>
            <person name="Pop M."/>
            <person name="White O."/>
            <person name="Barton G.J."/>
            <person name="Carlow C.K."/>
            <person name="Crawford M.J."/>
            <person name="Daub J."/>
            <person name="Dimmic M.W."/>
            <person name="Estes C.F."/>
            <person name="Foster J.M."/>
            <person name="Ganatra M."/>
            <person name="Gregory W.F."/>
            <person name="Johnson N.M."/>
            <person name="Jin J."/>
            <person name="Komuniecki R."/>
            <person name="Korf I."/>
            <person name="Kumar S."/>
            <person name="Laney S."/>
            <person name="Li B.W."/>
            <person name="Li W."/>
            <person name="Lindblom T.H."/>
            <person name="Lustigman S."/>
            <person name="Ma D."/>
            <person name="Maina C.V."/>
            <person name="Martin D.M."/>
            <person name="McCarter J.P."/>
            <person name="McReynolds L."/>
            <person name="Mitreva M."/>
            <person name="Nutman T.B."/>
            <person name="Parkinson J."/>
            <person name="Peregrin-Alvarez J.M."/>
            <person name="Poole C."/>
            <person name="Ren Q."/>
            <person name="Saunders L."/>
            <person name="Sluder A.E."/>
            <person name="Smith K."/>
            <person name="Stanke M."/>
            <person name="Unnasch T.R."/>
            <person name="Ware J."/>
            <person name="Wei A.D."/>
            <person name="Weil G."/>
            <person name="Williams D.J."/>
            <person name="Zhang Y."/>
            <person name="Williams S.A."/>
            <person name="Fraser-Liggett C."/>
            <person name="Slatko B."/>
            <person name="Blaxter M.L."/>
            <person name="Scott A.L."/>
        </authorList>
    </citation>
    <scope>NUCLEOTIDE SEQUENCE</scope>
    <source>
        <strain evidence="1">FR3</strain>
    </source>
</reference>
<gene>
    <name evidence="1" type="primary">Bm11596</name>
    <name evidence="1" type="ORF">BM_Bm11596</name>
</gene>
<reference evidence="1" key="2">
    <citation type="submission" date="2012-12" db="EMBL/GenBank/DDBJ databases">
        <authorList>
            <consortium name="WormBase Consortium"/>
            <person name="Ghedin E."/>
            <person name="Paulini M."/>
        </authorList>
    </citation>
    <scope>NUCLEOTIDE SEQUENCE</scope>
    <source>
        <strain evidence="1">FR3</strain>
    </source>
</reference>
<accession>A0A1I9GDT4</accession>
<dbReference type="EMBL" id="LN858989">
    <property type="protein sequence ID" value="CRZ26210.1"/>
    <property type="molecule type" value="Genomic_DNA"/>
</dbReference>
<dbReference type="AlphaFoldDB" id="A0A1I9GDT4"/>
<name>A0A1I9GDT4_BRUMA</name>
<sequence length="133" mass="14102">MCSGGQGRARWCWGGVCPGGACVQTGLGSQWWRERVVPEGGAVGRGRGWGERELCSPQGVTGCWLWWPSLARRCGVVRCGVVWCGVVWCGVVWCGPGPGPSRSRAPTPPALNRSLHPGSHYWTPCGNPEATGG</sequence>
<evidence type="ECO:0000313" key="1">
    <source>
        <dbReference type="EMBL" id="CRZ26210.1"/>
    </source>
</evidence>
<proteinExistence type="predicted"/>